<name>A0A3T0HY96_9BACI</name>
<keyword evidence="3" id="KW-1185">Reference proteome</keyword>
<proteinExistence type="predicted"/>
<keyword evidence="2" id="KW-0378">Hydrolase</keyword>
<protein>
    <submittedName>
        <fullName evidence="2">Cell wall hydrolase</fullName>
    </submittedName>
</protein>
<reference evidence="2 3" key="1">
    <citation type="submission" date="2017-07" db="EMBL/GenBank/DDBJ databases">
        <title>The complete genome sequence of Bacillus mesonae strain H20-5, an efficient strain improving plant abiotic stress resistance.</title>
        <authorList>
            <person name="Kim S.Y."/>
            <person name="Song H."/>
            <person name="Sang M.K."/>
            <person name="Weon H.-Y."/>
            <person name="Song J."/>
        </authorList>
    </citation>
    <scope>NUCLEOTIDE SEQUENCE [LARGE SCALE GENOMIC DNA]</scope>
    <source>
        <strain evidence="2 3">H20-5</strain>
    </source>
</reference>
<dbReference type="Pfam" id="PF07486">
    <property type="entry name" value="Hydrolase_2"/>
    <property type="match status" value="1"/>
</dbReference>
<evidence type="ECO:0000259" key="1">
    <source>
        <dbReference type="Pfam" id="PF07486"/>
    </source>
</evidence>
<evidence type="ECO:0000313" key="3">
    <source>
        <dbReference type="Proteomes" id="UP000282892"/>
    </source>
</evidence>
<dbReference type="InterPro" id="IPR011105">
    <property type="entry name" value="Cell_wall_hydrolase_SleB"/>
</dbReference>
<dbReference type="Proteomes" id="UP000282892">
    <property type="component" value="Chromosome"/>
</dbReference>
<dbReference type="RefSeq" id="WP_066397923.1">
    <property type="nucleotide sequence ID" value="NZ_CP022572.1"/>
</dbReference>
<sequence length="147" mass="16777">MPRVNYRSSDVALMARMMRAEAEGEGKLGMLMVGNVIVNRVKADCSDFKGLRTIPQVIFQVQGGNYSFEAVQKGNVFYQKARTSEKRLAKQNLEYWRQHPSKYSLWYFNPYAPCPGTWYGQPHSGQFKNHCYYEPKAGVCDAVYTGA</sequence>
<dbReference type="InterPro" id="IPR042047">
    <property type="entry name" value="SleB_dom1"/>
</dbReference>
<dbReference type="KEGG" id="nmk:CHR53_12185"/>
<evidence type="ECO:0000313" key="2">
    <source>
        <dbReference type="EMBL" id="AZU61977.1"/>
    </source>
</evidence>
<gene>
    <name evidence="2" type="ORF">CHR53_12185</name>
</gene>
<dbReference type="EMBL" id="CP022572">
    <property type="protein sequence ID" value="AZU61977.1"/>
    <property type="molecule type" value="Genomic_DNA"/>
</dbReference>
<dbReference type="AlphaFoldDB" id="A0A3T0HY96"/>
<dbReference type="Gene3D" id="1.10.10.2520">
    <property type="entry name" value="Cell wall hydrolase SleB, domain 1"/>
    <property type="match status" value="1"/>
</dbReference>
<organism evidence="2 3">
    <name type="scientific">Neobacillus mesonae</name>
    <dbReference type="NCBI Taxonomy" id="1193713"/>
    <lineage>
        <taxon>Bacteria</taxon>
        <taxon>Bacillati</taxon>
        <taxon>Bacillota</taxon>
        <taxon>Bacilli</taxon>
        <taxon>Bacillales</taxon>
        <taxon>Bacillaceae</taxon>
        <taxon>Neobacillus</taxon>
    </lineage>
</organism>
<accession>A0A3T0HY96</accession>
<feature type="domain" description="Cell wall hydrolase SleB" evidence="1">
    <location>
        <begin position="24"/>
        <end position="133"/>
    </location>
</feature>
<dbReference type="OrthoDB" id="1642705at2"/>
<dbReference type="STRING" id="1193713.GCA_001636315_04867"/>
<dbReference type="GO" id="GO:0016787">
    <property type="term" value="F:hydrolase activity"/>
    <property type="evidence" value="ECO:0007669"/>
    <property type="project" value="UniProtKB-KW"/>
</dbReference>